<evidence type="ECO:0000313" key="3">
    <source>
        <dbReference type="EMBL" id="CAD8359120.1"/>
    </source>
</evidence>
<feature type="compositionally biased region" description="Low complexity" evidence="1">
    <location>
        <begin position="273"/>
        <end position="285"/>
    </location>
</feature>
<evidence type="ECO:0000256" key="1">
    <source>
        <dbReference type="SAM" id="MobiDB-lite"/>
    </source>
</evidence>
<protein>
    <recommendedName>
        <fullName evidence="2">RAP domain-containing protein</fullName>
    </recommendedName>
</protein>
<sequence length="303" mass="34750">MARVDRRETRTLLMIARMCRRCAQRNLFSQETLATAMNAFAKLDFNHPKLSTAFEDAAVRKLDHALSLGPDYRKSSLRGVDVFDVQALVLLLHTLVCMVGTSDVVIEKLLTLLSWSYDEVSDYQCRILKTTCRVLRKQHGTLMKHFSPSIKHAMYVFEHKQIKLATFESRWSKELRHTLRKMDIVVELKPLVDDQVLDIWLPTSKAVVCAVGPYAYYASTTHRTAYSKLHQRLLEIEGHTCLVVPYYEWAELKTEEDRMVFLWSLGRRAAARGSASSAEAAPALVPEEEEEEEEAAWDEEPES</sequence>
<dbReference type="Pfam" id="PF08373">
    <property type="entry name" value="RAP"/>
    <property type="match status" value="1"/>
</dbReference>
<name>A0A7S0ACR5_9DINO</name>
<dbReference type="SMART" id="SM00952">
    <property type="entry name" value="RAP"/>
    <property type="match status" value="1"/>
</dbReference>
<proteinExistence type="predicted"/>
<dbReference type="InterPro" id="IPR013584">
    <property type="entry name" value="RAP"/>
</dbReference>
<dbReference type="PROSITE" id="PS51286">
    <property type="entry name" value="RAP"/>
    <property type="match status" value="1"/>
</dbReference>
<reference evidence="3" key="1">
    <citation type="submission" date="2021-01" db="EMBL/GenBank/DDBJ databases">
        <authorList>
            <person name="Corre E."/>
            <person name="Pelletier E."/>
            <person name="Niang G."/>
            <person name="Scheremetjew M."/>
            <person name="Finn R."/>
            <person name="Kale V."/>
            <person name="Holt S."/>
            <person name="Cochrane G."/>
            <person name="Meng A."/>
            <person name="Brown T."/>
            <person name="Cohen L."/>
        </authorList>
    </citation>
    <scope>NUCLEOTIDE SEQUENCE</scope>
    <source>
        <strain evidence="3">Pbaha01</strain>
    </source>
</reference>
<gene>
    <name evidence="3" type="ORF">PBAH0796_LOCUS14181</name>
</gene>
<accession>A0A7S0ACR5</accession>
<organism evidence="3">
    <name type="scientific">Pyrodinium bahamense</name>
    <dbReference type="NCBI Taxonomy" id="73915"/>
    <lineage>
        <taxon>Eukaryota</taxon>
        <taxon>Sar</taxon>
        <taxon>Alveolata</taxon>
        <taxon>Dinophyceae</taxon>
        <taxon>Gonyaulacales</taxon>
        <taxon>Pyrocystaceae</taxon>
        <taxon>Pyrodinium</taxon>
    </lineage>
</organism>
<dbReference type="EMBL" id="HBEG01023354">
    <property type="protein sequence ID" value="CAD8359120.1"/>
    <property type="molecule type" value="Transcribed_RNA"/>
</dbReference>
<feature type="compositionally biased region" description="Acidic residues" evidence="1">
    <location>
        <begin position="286"/>
        <end position="303"/>
    </location>
</feature>
<dbReference type="AlphaFoldDB" id="A0A7S0ACR5"/>
<feature type="region of interest" description="Disordered" evidence="1">
    <location>
        <begin position="273"/>
        <end position="303"/>
    </location>
</feature>
<evidence type="ECO:0000259" key="2">
    <source>
        <dbReference type="PROSITE" id="PS51286"/>
    </source>
</evidence>
<feature type="domain" description="RAP" evidence="2">
    <location>
        <begin position="206"/>
        <end position="264"/>
    </location>
</feature>